<reference evidence="1 2" key="1">
    <citation type="submission" date="2018-06" db="EMBL/GenBank/DDBJ databases">
        <title>Genomic Encyclopedia of Type Strains, Phase IV (KMG-IV): sequencing the most valuable type-strain genomes for metagenomic binning, comparative biology and taxonomic classification.</title>
        <authorList>
            <person name="Goeker M."/>
        </authorList>
    </citation>
    <scope>NUCLEOTIDE SEQUENCE [LARGE SCALE GENOMIC DNA]</scope>
    <source>
        <strain evidence="1 2">DSM 25532</strain>
    </source>
</reference>
<gene>
    <name evidence="1" type="ORF">DES53_102941</name>
</gene>
<sequence>MAKGTDCSGTMVRSHTVSRARYLSIVAEENHVLQWQHSPWAKTKEEVITLQPTGINVASTFNGFCSHHDTQLFQEIDNAPFCATYSQIFAQVFRAHARELYCKQAQILSYPDPADIADFHGLENPENYARGPLAELESTSMDVGLRDTILHHERLQAIQNAKEYHRLRSCVIPLSGTPVISTAGAFFPDFNATGKQLQDFTDLQSVLNSVHFSILPTETGAYAVFSFLDTEAIGPENFVFSVIEHKNLTDMLLWVAFTYIENTHVRPSWWNALGKVQQDAIKTAMGYNMDIRDPRLMTIAEYPNLGFTNQMAGKPFWL</sequence>
<dbReference type="OrthoDB" id="287325at2"/>
<organism evidence="1 2">
    <name type="scientific">Roseimicrobium gellanilyticum</name>
    <dbReference type="NCBI Taxonomy" id="748857"/>
    <lineage>
        <taxon>Bacteria</taxon>
        <taxon>Pseudomonadati</taxon>
        <taxon>Verrucomicrobiota</taxon>
        <taxon>Verrucomicrobiia</taxon>
        <taxon>Verrucomicrobiales</taxon>
        <taxon>Verrucomicrobiaceae</taxon>
        <taxon>Roseimicrobium</taxon>
    </lineage>
</organism>
<proteinExistence type="predicted"/>
<comment type="caution">
    <text evidence="1">The sequence shown here is derived from an EMBL/GenBank/DDBJ whole genome shotgun (WGS) entry which is preliminary data.</text>
</comment>
<evidence type="ECO:0000313" key="2">
    <source>
        <dbReference type="Proteomes" id="UP000253426"/>
    </source>
</evidence>
<name>A0A366HS88_9BACT</name>
<protein>
    <submittedName>
        <fullName evidence="1">Uncharacterized protein</fullName>
    </submittedName>
</protein>
<dbReference type="Proteomes" id="UP000253426">
    <property type="component" value="Unassembled WGS sequence"/>
</dbReference>
<evidence type="ECO:0000313" key="1">
    <source>
        <dbReference type="EMBL" id="RBP46550.1"/>
    </source>
</evidence>
<accession>A0A366HS88</accession>
<dbReference type="EMBL" id="QNRR01000002">
    <property type="protein sequence ID" value="RBP46550.1"/>
    <property type="molecule type" value="Genomic_DNA"/>
</dbReference>
<keyword evidence="2" id="KW-1185">Reference proteome</keyword>
<dbReference type="AlphaFoldDB" id="A0A366HS88"/>